<dbReference type="EMBL" id="JBFXLQ010000037">
    <property type="protein sequence ID" value="KAL2864831.1"/>
    <property type="molecule type" value="Genomic_DNA"/>
</dbReference>
<dbReference type="Proteomes" id="UP001610432">
    <property type="component" value="Unassembled WGS sequence"/>
</dbReference>
<comment type="similarity">
    <text evidence="4">Belongs to the zinc-containing alcohol dehydrogenase family.</text>
</comment>
<dbReference type="Pfam" id="PF00107">
    <property type="entry name" value="ADH_zinc_N"/>
    <property type="match status" value="1"/>
</dbReference>
<reference evidence="6 7" key="1">
    <citation type="submission" date="2024-07" db="EMBL/GenBank/DDBJ databases">
        <title>Section-level genome sequencing and comparative genomics of Aspergillus sections Usti and Cavernicolus.</title>
        <authorList>
            <consortium name="Lawrence Berkeley National Laboratory"/>
            <person name="Nybo J.L."/>
            <person name="Vesth T.C."/>
            <person name="Theobald S."/>
            <person name="Frisvad J.C."/>
            <person name="Larsen T.O."/>
            <person name="Kjaerboelling I."/>
            <person name="Rothschild-Mancinelli K."/>
            <person name="Lyhne E.K."/>
            <person name="Kogle M.E."/>
            <person name="Barry K."/>
            <person name="Clum A."/>
            <person name="Na H."/>
            <person name="Ledsgaard L."/>
            <person name="Lin J."/>
            <person name="Lipzen A."/>
            <person name="Kuo A."/>
            <person name="Riley R."/>
            <person name="Mondo S."/>
            <person name="Labutti K."/>
            <person name="Haridas S."/>
            <person name="Pangalinan J."/>
            <person name="Salamov A.A."/>
            <person name="Simmons B.A."/>
            <person name="Magnuson J.K."/>
            <person name="Chen J."/>
            <person name="Drula E."/>
            <person name="Henrissat B."/>
            <person name="Wiebenga A."/>
            <person name="Lubbers R.J."/>
            <person name="Gomes A.C."/>
            <person name="Macurrencykelacurrency M.R."/>
            <person name="Stajich J."/>
            <person name="Grigoriev I.V."/>
            <person name="Mortensen U.H."/>
            <person name="De Vries R.P."/>
            <person name="Baker S.E."/>
            <person name="Andersen M.R."/>
        </authorList>
    </citation>
    <scope>NUCLEOTIDE SEQUENCE [LARGE SCALE GENOMIC DNA]</scope>
    <source>
        <strain evidence="6 7">CBS 449.75</strain>
    </source>
</reference>
<dbReference type="InterPro" id="IPR002328">
    <property type="entry name" value="ADH_Zn_CS"/>
</dbReference>
<dbReference type="InterPro" id="IPR036291">
    <property type="entry name" value="NAD(P)-bd_dom_sf"/>
</dbReference>
<dbReference type="RefSeq" id="XP_070883810.1">
    <property type="nucleotide sequence ID" value="XM_071025440.1"/>
</dbReference>
<dbReference type="SUPFAM" id="SSF51735">
    <property type="entry name" value="NAD(P)-binding Rossmann-fold domains"/>
    <property type="match status" value="1"/>
</dbReference>
<keyword evidence="1 4" id="KW-0479">Metal-binding</keyword>
<dbReference type="Gene3D" id="3.90.180.10">
    <property type="entry name" value="Medium-chain alcohol dehydrogenases, catalytic domain"/>
    <property type="match status" value="1"/>
</dbReference>
<accession>A0ABR4LJW5</accession>
<dbReference type="GeneID" id="98140512"/>
<comment type="cofactor">
    <cofactor evidence="4">
        <name>Zn(2+)</name>
        <dbReference type="ChEBI" id="CHEBI:29105"/>
    </cofactor>
</comment>
<dbReference type="PANTHER" id="PTHR43401">
    <property type="entry name" value="L-THREONINE 3-DEHYDROGENASE"/>
    <property type="match status" value="1"/>
</dbReference>
<keyword evidence="2 4" id="KW-0862">Zinc</keyword>
<dbReference type="InterPro" id="IPR020843">
    <property type="entry name" value="ER"/>
</dbReference>
<feature type="domain" description="Enoyl reductase (ER)" evidence="5">
    <location>
        <begin position="8"/>
        <end position="351"/>
    </location>
</feature>
<dbReference type="InterPro" id="IPR050129">
    <property type="entry name" value="Zn_alcohol_dh"/>
</dbReference>
<gene>
    <name evidence="6" type="ORF">BJX67DRAFT_199967</name>
</gene>
<proteinExistence type="inferred from homology"/>
<comment type="caution">
    <text evidence="6">The sequence shown here is derived from an EMBL/GenBank/DDBJ whole genome shotgun (WGS) entry which is preliminary data.</text>
</comment>
<dbReference type="InterPro" id="IPR013149">
    <property type="entry name" value="ADH-like_C"/>
</dbReference>
<protein>
    <submittedName>
        <fullName evidence="6">Chaperonin 10-like protein</fullName>
    </submittedName>
</protein>
<keyword evidence="3" id="KW-0560">Oxidoreductase</keyword>
<name>A0ABR4LJW5_9EURO</name>
<sequence>MQALRATKPTSGLHLEEVPIPDLGPDDVLIKVHAAGVTPGALRLLERGRARTPSIVGHEIAGTIAKVGDLVPGHLAVGSRVRVYPILSCRRCEYCTSGREHMCGEGAMIGFAQFGEKAPLYDEYHDGGVAEYARVPYWLVDTVPENVPFDVAAKVQDVATALYSLERANLATGSVLLVTAASGAMGAITARLAAEFGLRKVVLVGRSHERLEAVGRLTDVETPVVVTSNEEGELDQPTLLQNLHHAAPGGVDAVIDYLPSGGLIGKILPVLKTGGTLVHMGSNMAPLPLPLALIMTKCWVIVGCRAHTREHVKKALQWLREKKLSIDDLITHHFPLSDAENVIAKIEGRQEPMWLTVIDVVPQA</sequence>
<evidence type="ECO:0000256" key="1">
    <source>
        <dbReference type="ARBA" id="ARBA00022723"/>
    </source>
</evidence>
<evidence type="ECO:0000256" key="3">
    <source>
        <dbReference type="ARBA" id="ARBA00023002"/>
    </source>
</evidence>
<dbReference type="PROSITE" id="PS00059">
    <property type="entry name" value="ADH_ZINC"/>
    <property type="match status" value="1"/>
</dbReference>
<dbReference type="SUPFAM" id="SSF50129">
    <property type="entry name" value="GroES-like"/>
    <property type="match status" value="1"/>
</dbReference>
<evidence type="ECO:0000259" key="5">
    <source>
        <dbReference type="SMART" id="SM00829"/>
    </source>
</evidence>
<evidence type="ECO:0000313" key="6">
    <source>
        <dbReference type="EMBL" id="KAL2864831.1"/>
    </source>
</evidence>
<dbReference type="InterPro" id="IPR013154">
    <property type="entry name" value="ADH-like_N"/>
</dbReference>
<dbReference type="SMART" id="SM00829">
    <property type="entry name" value="PKS_ER"/>
    <property type="match status" value="1"/>
</dbReference>
<evidence type="ECO:0000256" key="4">
    <source>
        <dbReference type="RuleBase" id="RU361277"/>
    </source>
</evidence>
<evidence type="ECO:0000313" key="7">
    <source>
        <dbReference type="Proteomes" id="UP001610432"/>
    </source>
</evidence>
<dbReference type="InterPro" id="IPR011032">
    <property type="entry name" value="GroES-like_sf"/>
</dbReference>
<dbReference type="PANTHER" id="PTHR43401:SF2">
    <property type="entry name" value="L-THREONINE 3-DEHYDROGENASE"/>
    <property type="match status" value="1"/>
</dbReference>
<keyword evidence="7" id="KW-1185">Reference proteome</keyword>
<dbReference type="Gene3D" id="3.40.50.720">
    <property type="entry name" value="NAD(P)-binding Rossmann-like Domain"/>
    <property type="match status" value="1"/>
</dbReference>
<dbReference type="Pfam" id="PF08240">
    <property type="entry name" value="ADH_N"/>
    <property type="match status" value="1"/>
</dbReference>
<evidence type="ECO:0000256" key="2">
    <source>
        <dbReference type="ARBA" id="ARBA00022833"/>
    </source>
</evidence>
<organism evidence="6 7">
    <name type="scientific">Aspergillus lucknowensis</name>
    <dbReference type="NCBI Taxonomy" id="176173"/>
    <lineage>
        <taxon>Eukaryota</taxon>
        <taxon>Fungi</taxon>
        <taxon>Dikarya</taxon>
        <taxon>Ascomycota</taxon>
        <taxon>Pezizomycotina</taxon>
        <taxon>Eurotiomycetes</taxon>
        <taxon>Eurotiomycetidae</taxon>
        <taxon>Eurotiales</taxon>
        <taxon>Aspergillaceae</taxon>
        <taxon>Aspergillus</taxon>
        <taxon>Aspergillus subgen. Nidulantes</taxon>
    </lineage>
</organism>